<dbReference type="GO" id="GO:0005829">
    <property type="term" value="C:cytosol"/>
    <property type="evidence" value="ECO:0007669"/>
    <property type="project" value="TreeGrafter"/>
</dbReference>
<accession>G5KHT6</accession>
<dbReference type="STRING" id="764291.STRUR_1521"/>
<dbReference type="AlphaFoldDB" id="G5KHT6"/>
<reference evidence="1 2" key="1">
    <citation type="journal article" date="2014" name="Int. J. Syst. Evol. Microbiol.">
        <title>Phylogenomics and the dynamic genome evolution of the genus Streptococcus.</title>
        <authorList>
            <consortium name="The Broad Institute Genome Sequencing Platform"/>
            <person name="Richards V.P."/>
            <person name="Palmer S.R."/>
            <person name="Pavinski Bitar P.D."/>
            <person name="Qin X."/>
            <person name="Weinstock G.M."/>
            <person name="Highlander S.K."/>
            <person name="Town C.D."/>
            <person name="Burne R.A."/>
            <person name="Stanhope M.J."/>
        </authorList>
    </citation>
    <scope>NUCLEOTIDE SEQUENCE [LARGE SCALE GENOMIC DNA]</scope>
    <source>
        <strain evidence="1 2">2285-97</strain>
    </source>
</reference>
<protein>
    <submittedName>
        <fullName evidence="1">YhcH/YjgK/YiaL family protein</fullName>
    </submittedName>
</protein>
<dbReference type="InterPro" id="IPR037012">
    <property type="entry name" value="NanQ/TabA/YiaL_sf"/>
</dbReference>
<dbReference type="EMBL" id="AEUZ02000001">
    <property type="protein sequence ID" value="EHJ57523.1"/>
    <property type="molecule type" value="Genomic_DNA"/>
</dbReference>
<sequence length="148" mass="17031">MIIDRIERLVNYQAILKNINKALSKVDELESSCEEGVRYPFEGGFVFFQKGQTKAVADSQFEAHKKYIDVQLLLEGEEWLGLSDHNEVTVATPYSEEKDVEKYYGETLHSMKASRGMAYVCFPWDVHKAVFHMDQTSQFTKAVIKLEV</sequence>
<gene>
    <name evidence="1" type="ORF">STRUR_1521</name>
</gene>
<dbReference type="InterPro" id="IPR004375">
    <property type="entry name" value="NanQ/TabA/YiaL"/>
</dbReference>
<dbReference type="Proteomes" id="UP000005388">
    <property type="component" value="Unassembled WGS sequence"/>
</dbReference>
<organism evidence="1 2">
    <name type="scientific">Streptococcus urinalis 2285-97</name>
    <dbReference type="NCBI Taxonomy" id="764291"/>
    <lineage>
        <taxon>Bacteria</taxon>
        <taxon>Bacillati</taxon>
        <taxon>Bacillota</taxon>
        <taxon>Bacilli</taxon>
        <taxon>Lactobacillales</taxon>
        <taxon>Streptococcaceae</taxon>
        <taxon>Streptococcus</taxon>
    </lineage>
</organism>
<dbReference type="PANTHER" id="PTHR34986:SF1">
    <property type="entry name" value="PROTEIN YIAL"/>
    <property type="match status" value="1"/>
</dbReference>
<evidence type="ECO:0000313" key="2">
    <source>
        <dbReference type="Proteomes" id="UP000005388"/>
    </source>
</evidence>
<dbReference type="SUPFAM" id="SSF51197">
    <property type="entry name" value="Clavaminate synthase-like"/>
    <property type="match status" value="1"/>
</dbReference>
<comment type="caution">
    <text evidence="1">The sequence shown here is derived from an EMBL/GenBank/DDBJ whole genome shotgun (WGS) entry which is preliminary data.</text>
</comment>
<dbReference type="eggNOG" id="COG2731">
    <property type="taxonomic scope" value="Bacteria"/>
</dbReference>
<dbReference type="PANTHER" id="PTHR34986">
    <property type="entry name" value="EVOLVED BETA-GALACTOSIDASE SUBUNIT BETA"/>
    <property type="match status" value="1"/>
</dbReference>
<dbReference type="Pfam" id="PF04074">
    <property type="entry name" value="DUF386"/>
    <property type="match status" value="1"/>
</dbReference>
<name>G5KHT6_9STRE</name>
<proteinExistence type="predicted"/>
<keyword evidence="2" id="KW-1185">Reference proteome</keyword>
<dbReference type="NCBIfam" id="TIGR00022">
    <property type="entry name" value="YhcH/YjgK/YiaL family protein"/>
    <property type="match status" value="1"/>
</dbReference>
<dbReference type="RefSeq" id="WP_006740228.1">
    <property type="nucleotide sequence ID" value="NZ_AEUZ02000001.1"/>
</dbReference>
<evidence type="ECO:0000313" key="1">
    <source>
        <dbReference type="EMBL" id="EHJ57523.1"/>
    </source>
</evidence>
<dbReference type="Gene3D" id="2.60.120.370">
    <property type="entry name" value="YhcH/YjgK/YiaL"/>
    <property type="match status" value="1"/>
</dbReference>